<dbReference type="PANTHER" id="PTHR22947:SF39">
    <property type="entry name" value="MSP DOMAIN-CONTAINING PROTEIN"/>
    <property type="match status" value="1"/>
</dbReference>
<dbReference type="InterPro" id="IPR000535">
    <property type="entry name" value="MSP_dom"/>
</dbReference>
<keyword evidence="1" id="KW-0963">Cytoplasm</keyword>
<evidence type="ECO:0000259" key="2">
    <source>
        <dbReference type="PROSITE" id="PS50202"/>
    </source>
</evidence>
<evidence type="ECO:0000313" key="4">
    <source>
        <dbReference type="WBParaSite" id="PgR011_g012_t01"/>
    </source>
</evidence>
<evidence type="ECO:0000256" key="1">
    <source>
        <dbReference type="RuleBase" id="RU003425"/>
    </source>
</evidence>
<dbReference type="PANTHER" id="PTHR22947">
    <property type="entry name" value="MAJOR SPERM PROTEIN"/>
    <property type="match status" value="1"/>
</dbReference>
<name>A0A915AQD3_PARUN</name>
<dbReference type="Gene3D" id="2.60.40.10">
    <property type="entry name" value="Immunoglobulins"/>
    <property type="match status" value="1"/>
</dbReference>
<dbReference type="InterPro" id="IPR008962">
    <property type="entry name" value="PapD-like_sf"/>
</dbReference>
<proteinExistence type="predicted"/>
<comment type="function">
    <text evidence="1">Central component in molecular interactions underlying sperm crawling. Forms an extensive filament system that extends from sperm villipoda, along the leading edge of the pseudopod.</text>
</comment>
<dbReference type="PROSITE" id="PS50202">
    <property type="entry name" value="MSP"/>
    <property type="match status" value="1"/>
</dbReference>
<dbReference type="SUPFAM" id="SSF49354">
    <property type="entry name" value="PapD-like"/>
    <property type="match status" value="1"/>
</dbReference>
<sequence length="173" mass="17863">MTSLSAFGGPAERVISRGEFPVASTNPYTGLRRYSLLFVDLTLNARRTPLGLLSVCVETPPAAGTFASGGSAVSVAGPGGGGVSTHTLSNPSGVRLAFKVKSTNNNEYRLRPVYGFVEATGNSPLEITRSAGPPKNDKLVIQFKEAAADASDAAPLFKEGALLGELTLPLNAA</sequence>
<protein>
    <recommendedName>
        <fullName evidence="1">Major sperm protein</fullName>
    </recommendedName>
</protein>
<dbReference type="InterPro" id="IPR013783">
    <property type="entry name" value="Ig-like_fold"/>
</dbReference>
<evidence type="ECO:0000313" key="3">
    <source>
        <dbReference type="Proteomes" id="UP000887569"/>
    </source>
</evidence>
<reference evidence="4" key="1">
    <citation type="submission" date="2022-11" db="UniProtKB">
        <authorList>
            <consortium name="WormBaseParasite"/>
        </authorList>
    </citation>
    <scope>IDENTIFICATION</scope>
</reference>
<organism evidence="3 4">
    <name type="scientific">Parascaris univalens</name>
    <name type="common">Nematode worm</name>
    <dbReference type="NCBI Taxonomy" id="6257"/>
    <lineage>
        <taxon>Eukaryota</taxon>
        <taxon>Metazoa</taxon>
        <taxon>Ecdysozoa</taxon>
        <taxon>Nematoda</taxon>
        <taxon>Chromadorea</taxon>
        <taxon>Rhabditida</taxon>
        <taxon>Spirurina</taxon>
        <taxon>Ascaridomorpha</taxon>
        <taxon>Ascaridoidea</taxon>
        <taxon>Ascarididae</taxon>
        <taxon>Parascaris</taxon>
    </lineage>
</organism>
<keyword evidence="3" id="KW-1185">Reference proteome</keyword>
<keyword evidence="1" id="KW-0206">Cytoskeleton</keyword>
<dbReference type="Pfam" id="PF00635">
    <property type="entry name" value="Motile_Sperm"/>
    <property type="match status" value="1"/>
</dbReference>
<feature type="domain" description="MSP" evidence="2">
    <location>
        <begin position="56"/>
        <end position="173"/>
    </location>
</feature>
<dbReference type="WBParaSite" id="PgR011_g012_t01">
    <property type="protein sequence ID" value="PgR011_g012_t01"/>
    <property type="gene ID" value="PgR011_g012"/>
</dbReference>
<dbReference type="AlphaFoldDB" id="A0A915AQD3"/>
<accession>A0A915AQD3</accession>
<dbReference type="InterPro" id="IPR051774">
    <property type="entry name" value="Sperm-specific_class_P"/>
</dbReference>
<dbReference type="Proteomes" id="UP000887569">
    <property type="component" value="Unplaced"/>
</dbReference>